<protein>
    <submittedName>
        <fullName evidence="2">Uncharacterized protein</fullName>
    </submittedName>
</protein>
<dbReference type="AlphaFoldDB" id="A0A7J6M591"/>
<evidence type="ECO:0000313" key="2">
    <source>
        <dbReference type="EMBL" id="KAF4666743.1"/>
    </source>
</evidence>
<keyword evidence="1" id="KW-0472">Membrane</keyword>
<feature type="transmembrane region" description="Helical" evidence="1">
    <location>
        <begin position="50"/>
        <end position="73"/>
    </location>
</feature>
<name>A0A7J6M591_PERCH</name>
<evidence type="ECO:0000313" key="3">
    <source>
        <dbReference type="Proteomes" id="UP000591131"/>
    </source>
</evidence>
<dbReference type="EMBL" id="JAAPAO010000227">
    <property type="protein sequence ID" value="KAF4666743.1"/>
    <property type="molecule type" value="Genomic_DNA"/>
</dbReference>
<keyword evidence="1" id="KW-1133">Transmembrane helix</keyword>
<keyword evidence="3" id="KW-1185">Reference proteome</keyword>
<gene>
    <name evidence="2" type="ORF">FOL47_003921</name>
</gene>
<dbReference type="Proteomes" id="UP000591131">
    <property type="component" value="Unassembled WGS sequence"/>
</dbReference>
<reference evidence="2 3" key="1">
    <citation type="submission" date="2020-04" db="EMBL/GenBank/DDBJ databases">
        <title>Perkinsus chesapeaki whole genome sequence.</title>
        <authorList>
            <person name="Bogema D.R."/>
        </authorList>
    </citation>
    <scope>NUCLEOTIDE SEQUENCE [LARGE SCALE GENOMIC DNA]</scope>
    <source>
        <strain evidence="2">ATCC PRA-425</strain>
    </source>
</reference>
<organism evidence="2 3">
    <name type="scientific">Perkinsus chesapeaki</name>
    <name type="common">Clam parasite</name>
    <name type="synonym">Perkinsus andrewsi</name>
    <dbReference type="NCBI Taxonomy" id="330153"/>
    <lineage>
        <taxon>Eukaryota</taxon>
        <taxon>Sar</taxon>
        <taxon>Alveolata</taxon>
        <taxon>Perkinsozoa</taxon>
        <taxon>Perkinsea</taxon>
        <taxon>Perkinsida</taxon>
        <taxon>Perkinsidae</taxon>
        <taxon>Perkinsus</taxon>
    </lineage>
</organism>
<keyword evidence="1" id="KW-0812">Transmembrane</keyword>
<evidence type="ECO:0000256" key="1">
    <source>
        <dbReference type="SAM" id="Phobius"/>
    </source>
</evidence>
<dbReference type="OrthoDB" id="10618508at2759"/>
<proteinExistence type="predicted"/>
<accession>A0A7J6M591</accession>
<comment type="caution">
    <text evidence="2">The sequence shown here is derived from an EMBL/GenBank/DDBJ whole genome shotgun (WGS) entry which is preliminary data.</text>
</comment>
<sequence length="280" mass="31980">MYQNSTRQRSSGRESQHILLGGLDPSVYDESNLGKDGLSRSKALRLLVPLAFYGIGLYILFNILLMIMMPYIIERCVSQWKMEIVELDLGPRPPWWDGPPLYVRGIPPGSRNANVSLSLSVKNNPWWLAVEVYEVSLLVWNTSSSIDFYRNIPSFAGDADFTLTSRVHLADVMPYLCLQYSSNDQPALLSLLVSTRFRTLGLSSSEFKLRTSLLYNGTKRRTASEPHISREGIRILKAWRKYRLKYINISTEYQRLGKVYMSKAEEREGGITIGSLHFDE</sequence>